<feature type="compositionally biased region" description="Acidic residues" evidence="1">
    <location>
        <begin position="172"/>
        <end position="189"/>
    </location>
</feature>
<accession>A0A914Q8N5</accession>
<dbReference type="Proteomes" id="UP000887578">
    <property type="component" value="Unplaced"/>
</dbReference>
<name>A0A914Q8N5_9BILA</name>
<protein>
    <submittedName>
        <fullName evidence="3">Uncharacterized protein</fullName>
    </submittedName>
</protein>
<dbReference type="InterPro" id="IPR029048">
    <property type="entry name" value="HSP70_C_sf"/>
</dbReference>
<proteinExistence type="predicted"/>
<organism evidence="2 3">
    <name type="scientific">Panagrolaimus davidi</name>
    <dbReference type="NCBI Taxonomy" id="227884"/>
    <lineage>
        <taxon>Eukaryota</taxon>
        <taxon>Metazoa</taxon>
        <taxon>Ecdysozoa</taxon>
        <taxon>Nematoda</taxon>
        <taxon>Chromadorea</taxon>
        <taxon>Rhabditida</taxon>
        <taxon>Tylenchina</taxon>
        <taxon>Panagrolaimomorpha</taxon>
        <taxon>Panagrolaimoidea</taxon>
        <taxon>Panagrolaimidae</taxon>
        <taxon>Panagrolaimus</taxon>
    </lineage>
</organism>
<feature type="compositionally biased region" description="Basic and acidic residues" evidence="1">
    <location>
        <begin position="197"/>
        <end position="206"/>
    </location>
</feature>
<feature type="region of interest" description="Disordered" evidence="1">
    <location>
        <begin position="110"/>
        <end position="206"/>
    </location>
</feature>
<sequence length="206" mass="23297">MNIFFSLSTFEKVEKLKAERDAAHNGIEARVYELKERLTNEDFTKFAQGNEIENLTKILEETATWIEDEAGLSTTTEEFKKKRAPIEEIVSAIEKRIRDLIEAELRKKAEAEAKKKAEELAKKKAAEEAKKKEEEALKAAAKEAEGGEEKPERTEGGEEKVEGNEDTKESTGNEEENEKATLDEEEMPSVEDILLPKTDDKAHVDL</sequence>
<feature type="compositionally biased region" description="Basic and acidic residues" evidence="1">
    <location>
        <begin position="110"/>
        <end position="171"/>
    </location>
</feature>
<evidence type="ECO:0000313" key="3">
    <source>
        <dbReference type="WBParaSite" id="PDA_v2.g27919.t1"/>
    </source>
</evidence>
<dbReference type="SUPFAM" id="SSF100934">
    <property type="entry name" value="Heat shock protein 70kD (HSP70), C-terminal subdomain"/>
    <property type="match status" value="1"/>
</dbReference>
<keyword evidence="2" id="KW-1185">Reference proteome</keyword>
<reference evidence="3" key="1">
    <citation type="submission" date="2022-11" db="UniProtKB">
        <authorList>
            <consortium name="WormBaseParasite"/>
        </authorList>
    </citation>
    <scope>IDENTIFICATION</scope>
</reference>
<dbReference type="AlphaFoldDB" id="A0A914Q8N5"/>
<evidence type="ECO:0000313" key="2">
    <source>
        <dbReference type="Proteomes" id="UP000887578"/>
    </source>
</evidence>
<dbReference type="Gene3D" id="1.20.1270.10">
    <property type="match status" value="1"/>
</dbReference>
<dbReference type="WBParaSite" id="PDA_v2.g27919.t1">
    <property type="protein sequence ID" value="PDA_v2.g27919.t1"/>
    <property type="gene ID" value="PDA_v2.g27919"/>
</dbReference>
<evidence type="ECO:0000256" key="1">
    <source>
        <dbReference type="SAM" id="MobiDB-lite"/>
    </source>
</evidence>